<reference evidence="1" key="1">
    <citation type="submission" date="2021-04" db="EMBL/GenBank/DDBJ databases">
        <authorList>
            <consortium name="Molecular Ecology Group"/>
        </authorList>
    </citation>
    <scope>NUCLEOTIDE SEQUENCE</scope>
</reference>
<keyword evidence="2" id="KW-1185">Reference proteome</keyword>
<dbReference type="Proteomes" id="UP000678393">
    <property type="component" value="Unassembled WGS sequence"/>
</dbReference>
<name>A0A8S3Z3D3_9EUPU</name>
<gene>
    <name evidence="1" type="ORF">CUNI_LOCUS9197</name>
</gene>
<comment type="caution">
    <text evidence="1">The sequence shown here is derived from an EMBL/GenBank/DDBJ whole genome shotgun (WGS) entry which is preliminary data.</text>
</comment>
<accession>A0A8S3Z3D3</accession>
<dbReference type="AlphaFoldDB" id="A0A8S3Z3D3"/>
<organism evidence="1 2">
    <name type="scientific">Candidula unifasciata</name>
    <dbReference type="NCBI Taxonomy" id="100452"/>
    <lineage>
        <taxon>Eukaryota</taxon>
        <taxon>Metazoa</taxon>
        <taxon>Spiralia</taxon>
        <taxon>Lophotrochozoa</taxon>
        <taxon>Mollusca</taxon>
        <taxon>Gastropoda</taxon>
        <taxon>Heterobranchia</taxon>
        <taxon>Euthyneura</taxon>
        <taxon>Panpulmonata</taxon>
        <taxon>Eupulmonata</taxon>
        <taxon>Stylommatophora</taxon>
        <taxon>Helicina</taxon>
        <taxon>Helicoidea</taxon>
        <taxon>Geomitridae</taxon>
        <taxon>Candidula</taxon>
    </lineage>
</organism>
<dbReference type="EMBL" id="CAJHNH020001576">
    <property type="protein sequence ID" value="CAG5123639.1"/>
    <property type="molecule type" value="Genomic_DNA"/>
</dbReference>
<sequence>MASVLTLPPPICPSDYTNYLFCVVDVACSCGLVKNGTEPVAEAVYRNVTKVHYLMLSQHCSLQGVPISVLQSGLFECYDTMTALPITMGQLQLSFAEDQVVQQWSHNCPAVIKCAGQFDITLAASLSIKNFPDVCQNTLTVIQCSQEALTSCGLFSTTEARAFYQLLTSKLEGCDTGKMTITKDPGSSNFGTDAIVSANNSQSHLESAKAGSLTTMSSASSQLVLVLLCMTSLWIMCQ</sequence>
<evidence type="ECO:0000313" key="2">
    <source>
        <dbReference type="Proteomes" id="UP000678393"/>
    </source>
</evidence>
<evidence type="ECO:0000313" key="1">
    <source>
        <dbReference type="EMBL" id="CAG5123639.1"/>
    </source>
</evidence>
<proteinExistence type="predicted"/>
<protein>
    <submittedName>
        <fullName evidence="1">Uncharacterized protein</fullName>
    </submittedName>
</protein>